<name>A0A3N2DCW4_9MICO</name>
<keyword evidence="5" id="KW-1185">Reference proteome</keyword>
<evidence type="ECO:0000313" key="5">
    <source>
        <dbReference type="Proteomes" id="UP000275356"/>
    </source>
</evidence>
<keyword evidence="1 4" id="KW-0808">Transferase</keyword>
<dbReference type="CDD" id="cd04301">
    <property type="entry name" value="NAT_SF"/>
    <property type="match status" value="1"/>
</dbReference>
<dbReference type="EMBL" id="RKHQ01000001">
    <property type="protein sequence ID" value="ROR97577.1"/>
    <property type="molecule type" value="Genomic_DNA"/>
</dbReference>
<dbReference type="RefSeq" id="WP_123739602.1">
    <property type="nucleotide sequence ID" value="NZ_CALFQU010000006.1"/>
</dbReference>
<dbReference type="Gene3D" id="3.40.630.30">
    <property type="match status" value="1"/>
</dbReference>
<keyword evidence="2" id="KW-0012">Acyltransferase</keyword>
<gene>
    <name evidence="4" type="ORF">EDD28_2177</name>
</gene>
<dbReference type="AlphaFoldDB" id="A0A3N2DCW4"/>
<reference evidence="4 5" key="1">
    <citation type="submission" date="2018-11" db="EMBL/GenBank/DDBJ databases">
        <title>Sequencing the genomes of 1000 actinobacteria strains.</title>
        <authorList>
            <person name="Klenk H.-P."/>
        </authorList>
    </citation>
    <scope>NUCLEOTIDE SEQUENCE [LARGE SCALE GENOMIC DNA]</scope>
    <source>
        <strain evidence="4 5">DSM 13521</strain>
    </source>
</reference>
<feature type="domain" description="N-acetyltransferase" evidence="3">
    <location>
        <begin position="12"/>
        <end position="150"/>
    </location>
</feature>
<evidence type="ECO:0000256" key="1">
    <source>
        <dbReference type="ARBA" id="ARBA00022679"/>
    </source>
</evidence>
<dbReference type="InterPro" id="IPR016181">
    <property type="entry name" value="Acyl_CoA_acyltransferase"/>
</dbReference>
<dbReference type="OrthoDB" id="9805924at2"/>
<protein>
    <submittedName>
        <fullName evidence="4">Acetyltransferase (GNAT) family protein</fullName>
    </submittedName>
</protein>
<organism evidence="4 5">
    <name type="scientific">Salana multivorans</name>
    <dbReference type="NCBI Taxonomy" id="120377"/>
    <lineage>
        <taxon>Bacteria</taxon>
        <taxon>Bacillati</taxon>
        <taxon>Actinomycetota</taxon>
        <taxon>Actinomycetes</taxon>
        <taxon>Micrococcales</taxon>
        <taxon>Beutenbergiaceae</taxon>
        <taxon>Salana</taxon>
    </lineage>
</organism>
<dbReference type="Pfam" id="PF00583">
    <property type="entry name" value="Acetyltransf_1"/>
    <property type="match status" value="1"/>
</dbReference>
<dbReference type="Proteomes" id="UP000275356">
    <property type="component" value="Unassembled WGS sequence"/>
</dbReference>
<sequence>MSEPEAPEPTVVDLDGPDDPRWALALPVLRELRPHLTPELLRQVATEGAPQGLRFTALLAGGECVAVAGWRLVANTSAIRKLYVDDLSTAAAHRSRGHGSTLLRVLTERARELGCTAIDLDSGVQRVGAHRFYLRERMDIVSHHFTRQLD</sequence>
<dbReference type="InterPro" id="IPR000182">
    <property type="entry name" value="GNAT_dom"/>
</dbReference>
<accession>A0A3N2DCW4</accession>
<dbReference type="InterPro" id="IPR050832">
    <property type="entry name" value="Bact_Acetyltransf"/>
</dbReference>
<evidence type="ECO:0000256" key="2">
    <source>
        <dbReference type="ARBA" id="ARBA00023315"/>
    </source>
</evidence>
<dbReference type="PANTHER" id="PTHR43877">
    <property type="entry name" value="AMINOALKYLPHOSPHONATE N-ACETYLTRANSFERASE-RELATED-RELATED"/>
    <property type="match status" value="1"/>
</dbReference>
<dbReference type="PROSITE" id="PS51186">
    <property type="entry name" value="GNAT"/>
    <property type="match status" value="1"/>
</dbReference>
<dbReference type="SUPFAM" id="SSF55729">
    <property type="entry name" value="Acyl-CoA N-acyltransferases (Nat)"/>
    <property type="match status" value="1"/>
</dbReference>
<proteinExistence type="predicted"/>
<evidence type="ECO:0000259" key="3">
    <source>
        <dbReference type="PROSITE" id="PS51186"/>
    </source>
</evidence>
<dbReference type="GO" id="GO:0016747">
    <property type="term" value="F:acyltransferase activity, transferring groups other than amino-acyl groups"/>
    <property type="evidence" value="ECO:0007669"/>
    <property type="project" value="InterPro"/>
</dbReference>
<comment type="caution">
    <text evidence="4">The sequence shown here is derived from an EMBL/GenBank/DDBJ whole genome shotgun (WGS) entry which is preliminary data.</text>
</comment>
<evidence type="ECO:0000313" key="4">
    <source>
        <dbReference type="EMBL" id="ROR97577.1"/>
    </source>
</evidence>